<dbReference type="SUPFAM" id="SSF51905">
    <property type="entry name" value="FAD/NAD(P)-binding domain"/>
    <property type="match status" value="1"/>
</dbReference>
<name>A0ABT4KFM7_9HYPH</name>
<feature type="domain" description="Glucose-methanol-choline oxidoreductase N-terminal" evidence="5">
    <location>
        <begin position="44"/>
        <end position="58"/>
    </location>
</feature>
<sequence length="331" mass="36296">MPQQSEPERERLLFDGRQCIGAEYRIGERLIEARAGRETLLCAGAVQSPQVLELSGIGQPARLRALGIEVRLALPGVGENYRDHYAPRLRWRVKNAITLKQRTHGVRLAWEVLRYAATRRGALSLAPGLACGFVRTRPELETPDFQYFFADASYGNAATRQLEREGGMTLSGFQQRPESRGSIHAQSADPAVPPVILPNILSEEIDRQCVVAGLKIARRIVENPAMDRYRAFELIPGKEVQSDDEWLDFARRDGVTSFHPMGTCRMGRDPLAVTDDELNVRGIGGLRVIDASIMPTMVSGNINAAVLMIGEKGAAMVAAAQRNAAPIAVAS</sequence>
<proteinExistence type="inferred from homology"/>
<reference evidence="6" key="1">
    <citation type="submission" date="2022-10" db="EMBL/GenBank/DDBJ databases">
        <title>Whole genome sequencing of three plant growth promoting bacteria isolated from Vachellia tortilis subsp. raddiana in Morocco.</title>
        <authorList>
            <person name="Hnini M."/>
            <person name="Zouagui R."/>
            <person name="Zouagui H."/>
            <person name="Chemao Elfihri M.-W."/>
            <person name="Ibrahimi A."/>
            <person name="Sbabou L."/>
            <person name="Aurag J."/>
        </authorList>
    </citation>
    <scope>NUCLEOTIDE SEQUENCE</scope>
    <source>
        <strain evidence="6">LMR678</strain>
    </source>
</reference>
<dbReference type="Proteomes" id="UP001079430">
    <property type="component" value="Unassembled WGS sequence"/>
</dbReference>
<evidence type="ECO:0000313" key="7">
    <source>
        <dbReference type="Proteomes" id="UP001079430"/>
    </source>
</evidence>
<dbReference type="PROSITE" id="PS00624">
    <property type="entry name" value="GMC_OXRED_2"/>
    <property type="match status" value="1"/>
</dbReference>
<dbReference type="EMBL" id="JAPVOI010000004">
    <property type="protein sequence ID" value="MCZ4090785.1"/>
    <property type="molecule type" value="Genomic_DNA"/>
</dbReference>
<dbReference type="Gene3D" id="3.50.50.60">
    <property type="entry name" value="FAD/NAD(P)-binding domain"/>
    <property type="match status" value="1"/>
</dbReference>
<protein>
    <submittedName>
        <fullName evidence="6">GMC oxidoreductase</fullName>
    </submittedName>
</protein>
<dbReference type="PANTHER" id="PTHR11552">
    <property type="entry name" value="GLUCOSE-METHANOL-CHOLINE GMC OXIDOREDUCTASE"/>
    <property type="match status" value="1"/>
</dbReference>
<gene>
    <name evidence="6" type="ORF">O3W52_12100</name>
</gene>
<organism evidence="6 7">
    <name type="scientific">Sinorhizobium psoraleae</name>
    <dbReference type="NCBI Taxonomy" id="520838"/>
    <lineage>
        <taxon>Bacteria</taxon>
        <taxon>Pseudomonadati</taxon>
        <taxon>Pseudomonadota</taxon>
        <taxon>Alphaproteobacteria</taxon>
        <taxon>Hyphomicrobiales</taxon>
        <taxon>Rhizobiaceae</taxon>
        <taxon>Sinorhizobium/Ensifer group</taxon>
        <taxon>Sinorhizobium</taxon>
    </lineage>
</organism>
<dbReference type="InterPro" id="IPR012132">
    <property type="entry name" value="GMC_OxRdtase"/>
</dbReference>
<dbReference type="Pfam" id="PF05199">
    <property type="entry name" value="GMC_oxred_C"/>
    <property type="match status" value="1"/>
</dbReference>
<dbReference type="Pfam" id="PF00732">
    <property type="entry name" value="GMC_oxred_N"/>
    <property type="match status" value="1"/>
</dbReference>
<dbReference type="InterPro" id="IPR007867">
    <property type="entry name" value="GMC_OxRtase_C"/>
</dbReference>
<evidence type="ECO:0000313" key="6">
    <source>
        <dbReference type="EMBL" id="MCZ4090785.1"/>
    </source>
</evidence>
<keyword evidence="3" id="KW-0285">Flavoprotein</keyword>
<evidence type="ECO:0000256" key="3">
    <source>
        <dbReference type="ARBA" id="ARBA00022630"/>
    </source>
</evidence>
<keyword evidence="4" id="KW-0274">FAD</keyword>
<evidence type="ECO:0000256" key="4">
    <source>
        <dbReference type="ARBA" id="ARBA00022827"/>
    </source>
</evidence>
<comment type="cofactor">
    <cofactor evidence="1">
        <name>FAD</name>
        <dbReference type="ChEBI" id="CHEBI:57692"/>
    </cofactor>
</comment>
<accession>A0ABT4KFM7</accession>
<keyword evidence="7" id="KW-1185">Reference proteome</keyword>
<comment type="caution">
    <text evidence="6">The sequence shown here is derived from an EMBL/GenBank/DDBJ whole genome shotgun (WGS) entry which is preliminary data.</text>
</comment>
<dbReference type="SUPFAM" id="SSF54373">
    <property type="entry name" value="FAD-linked reductases, C-terminal domain"/>
    <property type="match status" value="1"/>
</dbReference>
<dbReference type="PANTHER" id="PTHR11552:SF147">
    <property type="entry name" value="CHOLINE DEHYDROGENASE, MITOCHONDRIAL"/>
    <property type="match status" value="1"/>
</dbReference>
<evidence type="ECO:0000256" key="2">
    <source>
        <dbReference type="ARBA" id="ARBA00010790"/>
    </source>
</evidence>
<evidence type="ECO:0000259" key="5">
    <source>
        <dbReference type="PROSITE" id="PS00624"/>
    </source>
</evidence>
<dbReference type="InterPro" id="IPR036188">
    <property type="entry name" value="FAD/NAD-bd_sf"/>
</dbReference>
<dbReference type="InterPro" id="IPR000172">
    <property type="entry name" value="GMC_OxRdtase_N"/>
</dbReference>
<evidence type="ECO:0000256" key="1">
    <source>
        <dbReference type="ARBA" id="ARBA00001974"/>
    </source>
</evidence>
<dbReference type="Gene3D" id="3.30.560.10">
    <property type="entry name" value="Glucose Oxidase, domain 3"/>
    <property type="match status" value="1"/>
</dbReference>
<comment type="similarity">
    <text evidence="2">Belongs to the GMC oxidoreductase family.</text>
</comment>